<dbReference type="PANTHER" id="PTHR30486">
    <property type="entry name" value="TWITCHING MOTILITY PROTEIN PILT"/>
    <property type="match status" value="1"/>
</dbReference>
<keyword evidence="4" id="KW-1185">Reference proteome</keyword>
<evidence type="ECO:0000313" key="3">
    <source>
        <dbReference type="EMBL" id="ABL78129.1"/>
    </source>
</evidence>
<dbReference type="STRING" id="368408.Tpen_0727"/>
<dbReference type="InterPro" id="IPR001482">
    <property type="entry name" value="T2SS/T4SS_dom"/>
</dbReference>
<dbReference type="SUPFAM" id="SSF52540">
    <property type="entry name" value="P-loop containing nucleoside triphosphate hydrolases"/>
    <property type="match status" value="1"/>
</dbReference>
<dbReference type="InterPro" id="IPR050921">
    <property type="entry name" value="T4SS_GSP_E_ATPase"/>
</dbReference>
<comment type="similarity">
    <text evidence="1">Belongs to the GSP E family.</text>
</comment>
<name>A1RY49_THEPD</name>
<evidence type="ECO:0000259" key="2">
    <source>
        <dbReference type="Pfam" id="PF00437"/>
    </source>
</evidence>
<feature type="domain" description="Bacterial type II secretion system protein E" evidence="2">
    <location>
        <begin position="174"/>
        <end position="287"/>
    </location>
</feature>
<dbReference type="Gene3D" id="3.40.50.300">
    <property type="entry name" value="P-loop containing nucleotide triphosphate hydrolases"/>
    <property type="match status" value="1"/>
</dbReference>
<dbReference type="eggNOG" id="arCOG01817">
    <property type="taxonomic scope" value="Archaea"/>
</dbReference>
<dbReference type="EnsemblBacteria" id="ABL78129">
    <property type="protein sequence ID" value="ABL78129"/>
    <property type="gene ID" value="Tpen_0727"/>
</dbReference>
<evidence type="ECO:0000313" key="4">
    <source>
        <dbReference type="Proteomes" id="UP000000641"/>
    </source>
</evidence>
<proteinExistence type="inferred from homology"/>
<dbReference type="AlphaFoldDB" id="A1RY49"/>
<dbReference type="GeneID" id="4600847"/>
<organism evidence="3 4">
    <name type="scientific">Thermofilum pendens (strain DSM 2475 / Hrk 5)</name>
    <dbReference type="NCBI Taxonomy" id="368408"/>
    <lineage>
        <taxon>Archaea</taxon>
        <taxon>Thermoproteota</taxon>
        <taxon>Thermoprotei</taxon>
        <taxon>Thermofilales</taxon>
        <taxon>Thermofilaceae</taxon>
        <taxon>Thermofilum</taxon>
    </lineage>
</organism>
<reference evidence="4" key="1">
    <citation type="journal article" date="2008" name="J. Bacteriol.">
        <title>Genome sequence of Thermofilum pendens reveals an exceptional loss of biosynthetic pathways without genome reduction.</title>
        <authorList>
            <person name="Anderson I."/>
            <person name="Rodriguez J."/>
            <person name="Susanti D."/>
            <person name="Porat I."/>
            <person name="Reich C."/>
            <person name="Ulrich L.E."/>
            <person name="Elkins J.G."/>
            <person name="Mavromatis K."/>
            <person name="Lykidis A."/>
            <person name="Kim E."/>
            <person name="Thompson L.S."/>
            <person name="Nolan M."/>
            <person name="Land M."/>
            <person name="Copeland A."/>
            <person name="Lapidus A."/>
            <person name="Lucas S."/>
            <person name="Detter C."/>
            <person name="Zhulin I.B."/>
            <person name="Olsen G.J."/>
            <person name="Whitman W."/>
            <person name="Mukhopadhyay B."/>
            <person name="Bristow J."/>
            <person name="Kyrpides N."/>
        </authorList>
    </citation>
    <scope>NUCLEOTIDE SEQUENCE [LARGE SCALE GENOMIC DNA]</scope>
    <source>
        <strain evidence="4">DSM 2475 / Hrk 5</strain>
    </source>
</reference>
<dbReference type="PANTHER" id="PTHR30486:SF6">
    <property type="entry name" value="TYPE IV PILUS RETRACTATION ATPASE PILT"/>
    <property type="match status" value="1"/>
</dbReference>
<dbReference type="HOGENOM" id="CLU_720845_0_0_2"/>
<evidence type="ECO:0000256" key="1">
    <source>
        <dbReference type="ARBA" id="ARBA00006611"/>
    </source>
</evidence>
<dbReference type="GO" id="GO:0016887">
    <property type="term" value="F:ATP hydrolysis activity"/>
    <property type="evidence" value="ECO:0007669"/>
    <property type="project" value="InterPro"/>
</dbReference>
<protein>
    <submittedName>
        <fullName evidence="3">Type II secretion system protein E</fullName>
    </submittedName>
</protein>
<dbReference type="KEGG" id="tpe:Tpen_0727"/>
<dbReference type="InterPro" id="IPR027417">
    <property type="entry name" value="P-loop_NTPase"/>
</dbReference>
<sequence>MRLPRLFRGNAKREEELVSVSEALPPDARLVDKNEFGALFIKNDTLLVLPFRRHEVWGAFAPIFTSSKVEEAWIFEGRGVVTLRGVGRVSFPADSVPDSLEELVTRIIAASGVNVSLRNPRGVADIGEWRVAIQVQSGGQLHLVATRVTSVPPLEEVVPPLLATRLVLLLVRPSTVVITGPPGSGKTTVLSALVKAVADFFPWLHIAIVEKYRELSFRGGWFTQVVSENLAEGVRYAMRYLRPDLLVVGEILAEDFWSLLEPTRAGIPTVTTFHAPSAQRALKSLSDALRVHLGGATNVLNYLDVLVVTSKVITSSGVSRGVSAVYLSDGQRLVPVYLEGEHAEEDLFKKALPDKLYVGDLVNVEKTLRERFRPDEAQASFLKELAALSLER</sequence>
<dbReference type="OrthoDB" id="31341at2157"/>
<dbReference type="Pfam" id="PF00437">
    <property type="entry name" value="T2SSE"/>
    <property type="match status" value="1"/>
</dbReference>
<dbReference type="Proteomes" id="UP000000641">
    <property type="component" value="Chromosome"/>
</dbReference>
<accession>A1RY49</accession>
<dbReference type="EMBL" id="CP000505">
    <property type="protein sequence ID" value="ABL78129.1"/>
    <property type="molecule type" value="Genomic_DNA"/>
</dbReference>
<gene>
    <name evidence="3" type="ordered locus">Tpen_0727</name>
</gene>
<dbReference type="RefSeq" id="WP_011752394.1">
    <property type="nucleotide sequence ID" value="NC_008698.1"/>
</dbReference>